<dbReference type="Pfam" id="PF08238">
    <property type="entry name" value="Sel1"/>
    <property type="match status" value="11"/>
</dbReference>
<dbReference type="CTD" id="80343"/>
<dbReference type="GO" id="GO:0005789">
    <property type="term" value="C:endoplasmic reticulum membrane"/>
    <property type="evidence" value="ECO:0007669"/>
    <property type="project" value="TreeGrafter"/>
</dbReference>
<dbReference type="GO" id="GO:0036503">
    <property type="term" value="P:ERAD pathway"/>
    <property type="evidence" value="ECO:0007669"/>
    <property type="project" value="TreeGrafter"/>
</dbReference>
<comment type="similarity">
    <text evidence="1">Belongs to the sel-1 family.</text>
</comment>
<dbReference type="InterPro" id="IPR011990">
    <property type="entry name" value="TPR-like_helical_dom_sf"/>
</dbReference>
<dbReference type="SMART" id="SM00671">
    <property type="entry name" value="SEL1"/>
    <property type="match status" value="11"/>
</dbReference>
<dbReference type="KEGG" id="elk:111141898"/>
<accession>A0A2Y9INY6</accession>
<proteinExistence type="inferred from homology"/>
<keyword evidence="2" id="KW-0812">Transmembrane</keyword>
<keyword evidence="2" id="KW-1133">Transmembrane helix</keyword>
<keyword evidence="2" id="KW-0472">Membrane</keyword>
<evidence type="ECO:0000313" key="3">
    <source>
        <dbReference type="Proteomes" id="UP000248482"/>
    </source>
</evidence>
<dbReference type="InterPro" id="IPR006597">
    <property type="entry name" value="Sel1-like"/>
</dbReference>
<protein>
    <submittedName>
        <fullName evidence="4">Protein sel-1 homolog 2</fullName>
    </submittedName>
</protein>
<dbReference type="SUPFAM" id="SSF81901">
    <property type="entry name" value="HCP-like"/>
    <property type="match status" value="3"/>
</dbReference>
<evidence type="ECO:0000256" key="2">
    <source>
        <dbReference type="SAM" id="Phobius"/>
    </source>
</evidence>
<reference evidence="4" key="1">
    <citation type="submission" date="2025-08" db="UniProtKB">
        <authorList>
            <consortium name="RefSeq"/>
        </authorList>
    </citation>
    <scope>IDENTIFICATION</scope>
    <source>
        <tissue evidence="4">Blood</tissue>
    </source>
</reference>
<dbReference type="OrthoDB" id="27934at2759"/>
<gene>
    <name evidence="4" type="primary">LOC111141898</name>
</gene>
<dbReference type="AlphaFoldDB" id="A0A2Y9INY6"/>
<dbReference type="RefSeq" id="XP_022350437.1">
    <property type="nucleotide sequence ID" value="XM_022494729.1"/>
</dbReference>
<dbReference type="PANTHER" id="PTHR11102">
    <property type="entry name" value="SEL-1-LIKE PROTEIN"/>
    <property type="match status" value="1"/>
</dbReference>
<dbReference type="InterPro" id="IPR050767">
    <property type="entry name" value="Sel1_AlgK"/>
</dbReference>
<dbReference type="Gene3D" id="1.25.40.10">
    <property type="entry name" value="Tetratricopeptide repeat domain"/>
    <property type="match status" value="3"/>
</dbReference>
<dbReference type="PANTHER" id="PTHR11102:SF53">
    <property type="entry name" value="PROTEIN SEL-1 HOMOLOG 2"/>
    <property type="match status" value="1"/>
</dbReference>
<name>A0A2Y9INY6_ENHLU</name>
<evidence type="ECO:0000256" key="1">
    <source>
        <dbReference type="ARBA" id="ARBA00038101"/>
    </source>
</evidence>
<dbReference type="STRING" id="391180.A0A2Y9INY6"/>
<organism evidence="3 4">
    <name type="scientific">Enhydra lutris kenyoni</name>
    <name type="common">northern sea otter</name>
    <dbReference type="NCBI Taxonomy" id="391180"/>
    <lineage>
        <taxon>Eukaryota</taxon>
        <taxon>Metazoa</taxon>
        <taxon>Chordata</taxon>
        <taxon>Craniata</taxon>
        <taxon>Vertebrata</taxon>
        <taxon>Euteleostomi</taxon>
        <taxon>Mammalia</taxon>
        <taxon>Eutheria</taxon>
        <taxon>Laurasiatheria</taxon>
        <taxon>Carnivora</taxon>
        <taxon>Caniformia</taxon>
        <taxon>Musteloidea</taxon>
        <taxon>Mustelidae</taxon>
        <taxon>Lutrinae</taxon>
        <taxon>Enhydra</taxon>
    </lineage>
</organism>
<dbReference type="GeneID" id="111141898"/>
<dbReference type="Proteomes" id="UP000248482">
    <property type="component" value="Unplaced"/>
</dbReference>
<keyword evidence="3" id="KW-1185">Reference proteome</keyword>
<sequence length="776" mass="88757">MSTFTPTDPSGWILPDNLKLFSWWVNITRRSERIGKYFRTKQSAPQPCSKNYSLRWSVRPTLISKLLLISYQRSSRIDRFPPYTLLSSAATFIAVERNFLAAHWSKNIEAEKHSKKQKERNVTTQVSVNELKQFLSHVLERRKLIKVIYQRENALGKKKIQRKLRIKRIQNKDISKRNTNHLRKQAKQNFTDEGDQLFQMGIKILQQSKSQKQKAQAYVFFAKAADMGNMKAMEKMADALLFGNFGMQNITAAIQLYESLAKEGSYKAQNALGFLSSYGIGMEYNQAKALIYYTFGSAGGSMMSQMILGYRYLSGINVLQNCEVALNHYKKVADYIADKLEKSEGIPVEKVRLTERPENLSSNSEILDWDIYQYYKFLAERGDVQIQVSLGQLHLIGRKGLDQDYYKALYYFLKAAKAGSANAMAFIGKMYLEGNAAAPQNNATAFKYFSMAASKGNAIGLHGLGLLYFYGKGVPVNYAEALKYFQRAAEKGWPNAQFQLGFMYYSGSGVWKDYKLAFKYFYLASQSGQPLAIYYLAEMYATGTGVLRSCRTAVELYKGVCELGHWAEKFLTAYFAYKDGDIDSSLVQYALLAEMGYEVAQSNSAFILESKKAKILEKEKMYPMALLLWNRAAIQGNAFARVKIGDYHYYGYGTKKDYQTAATHYSIAVDKYHSAQAMFNLAYMYEHGLGIAKDIHLARRLYDMAAQTSPDAHIPVFFALMKLETMHLLRDILFFNQFTMRWKWMKLDNTLGPYWDLFVIGLIVAVLVFLLRNHYG</sequence>
<evidence type="ECO:0000313" key="4">
    <source>
        <dbReference type="RefSeq" id="XP_022350437.1"/>
    </source>
</evidence>
<feature type="transmembrane region" description="Helical" evidence="2">
    <location>
        <begin position="754"/>
        <end position="771"/>
    </location>
</feature>